<dbReference type="EMBL" id="PIOC01000010">
    <property type="protein sequence ID" value="RDW20104.1"/>
    <property type="molecule type" value="Genomic_DNA"/>
</dbReference>
<feature type="transmembrane region" description="Helical" evidence="7">
    <location>
        <begin position="73"/>
        <end position="93"/>
    </location>
</feature>
<name>A0A3D8PVP6_9BACI</name>
<dbReference type="PANTHER" id="PTHR42810:SF1">
    <property type="entry name" value="PURINE PERMEASE YWDJ-RELATED"/>
    <property type="match status" value="1"/>
</dbReference>
<dbReference type="AlphaFoldDB" id="A0A3D8PVP6"/>
<feature type="transmembrane region" description="Helical" evidence="7">
    <location>
        <begin position="105"/>
        <end position="123"/>
    </location>
</feature>
<feature type="transmembrane region" description="Helical" evidence="7">
    <location>
        <begin position="239"/>
        <end position="260"/>
    </location>
</feature>
<dbReference type="Proteomes" id="UP000257143">
    <property type="component" value="Unassembled WGS sequence"/>
</dbReference>
<evidence type="ECO:0000256" key="7">
    <source>
        <dbReference type="SAM" id="Phobius"/>
    </source>
</evidence>
<evidence type="ECO:0000256" key="2">
    <source>
        <dbReference type="ARBA" id="ARBA00008821"/>
    </source>
</evidence>
<feature type="transmembrane region" description="Helical" evidence="7">
    <location>
        <begin position="135"/>
        <end position="154"/>
    </location>
</feature>
<comment type="similarity">
    <text evidence="2">Belongs to the nucleobase:cation symporter-2 (NCS2) (TC 2.A.40) family.</text>
</comment>
<dbReference type="RefSeq" id="WP_115772021.1">
    <property type="nucleotide sequence ID" value="NZ_PIOC01000010.1"/>
</dbReference>
<dbReference type="InterPro" id="IPR006043">
    <property type="entry name" value="NCS2"/>
</dbReference>
<dbReference type="PANTHER" id="PTHR42810">
    <property type="entry name" value="PURINE PERMEASE C1399.01C-RELATED"/>
    <property type="match status" value="1"/>
</dbReference>
<dbReference type="GO" id="GO:0005886">
    <property type="term" value="C:plasma membrane"/>
    <property type="evidence" value="ECO:0007669"/>
    <property type="project" value="TreeGrafter"/>
</dbReference>
<feature type="transmembrane region" description="Helical" evidence="7">
    <location>
        <begin position="413"/>
        <end position="433"/>
    </location>
</feature>
<feature type="transmembrane region" description="Helical" evidence="7">
    <location>
        <begin position="386"/>
        <end position="407"/>
    </location>
</feature>
<feature type="transmembrane region" description="Helical" evidence="7">
    <location>
        <begin position="48"/>
        <end position="67"/>
    </location>
</feature>
<evidence type="ECO:0000313" key="8">
    <source>
        <dbReference type="EMBL" id="RDW20104.1"/>
    </source>
</evidence>
<proteinExistence type="inferred from homology"/>
<reference evidence="9" key="1">
    <citation type="submission" date="2017-11" db="EMBL/GenBank/DDBJ databases">
        <authorList>
            <person name="Zhu W."/>
        </authorList>
    </citation>
    <scope>NUCLEOTIDE SEQUENCE [LARGE SCALE GENOMIC DNA]</scope>
    <source>
        <strain evidence="9">CAU 1183</strain>
    </source>
</reference>
<keyword evidence="6 7" id="KW-0472">Membrane</keyword>
<keyword evidence="3" id="KW-0813">Transport</keyword>
<feature type="transmembrane region" description="Helical" evidence="7">
    <location>
        <begin position="326"/>
        <end position="349"/>
    </location>
</feature>
<evidence type="ECO:0000256" key="1">
    <source>
        <dbReference type="ARBA" id="ARBA00004141"/>
    </source>
</evidence>
<keyword evidence="4 7" id="KW-0812">Transmembrane</keyword>
<evidence type="ECO:0000313" key="9">
    <source>
        <dbReference type="Proteomes" id="UP000257143"/>
    </source>
</evidence>
<dbReference type="GO" id="GO:0042907">
    <property type="term" value="F:xanthine transmembrane transporter activity"/>
    <property type="evidence" value="ECO:0007669"/>
    <property type="project" value="TreeGrafter"/>
</dbReference>
<feature type="transmembrane region" description="Helical" evidence="7">
    <location>
        <begin position="166"/>
        <end position="185"/>
    </location>
</feature>
<dbReference type="NCBIfam" id="NF037981">
    <property type="entry name" value="NCS2_1"/>
    <property type="match status" value="1"/>
</dbReference>
<evidence type="ECO:0000256" key="5">
    <source>
        <dbReference type="ARBA" id="ARBA00022989"/>
    </source>
</evidence>
<dbReference type="OrthoDB" id="5597247at2"/>
<keyword evidence="9" id="KW-1185">Reference proteome</keyword>
<sequence length="448" mass="47834">MRNSKLDTGIGSIQWFIFLLANSLTIPIIVGQVFQFSPVEITELMQRTFFIVGITSLLTGWLGHRLPIPDGPAGIWLGVFTLMGQMAVAQGVGKVGGSLQLLEGAMLLTGAFLIIIGLAGWMTKLLKLFTPLVNGVYLTILGFQLSGMFLKGMIGVNDASTKIQPGIVILSFAIFILVLVLSVWGRGWLKSYAVLIGMVVGSIAFIILFGSQPMPKTSSIISLPDVLAWGTPTLDAGMIVSSIMVAFVLISSIIASVAAMKQVFGEKDDEHAKTKEDRKHGSLKSAGIISGINTMLSGIFSTVGVVPFSVAAGFVRMTGQSRMLPFFIGSIVLAVISFFPTVYTLFAILPSPVAYAAMLASFTSMAGIGISSVLKEPLDQRRLTILSTALSLGTGVMFLPSVIFSALPAVLQYVFSNGVMVGMLVALIFEQVWRPKQVQSSIRTPIAK</sequence>
<evidence type="ECO:0000256" key="3">
    <source>
        <dbReference type="ARBA" id="ARBA00022448"/>
    </source>
</evidence>
<feature type="transmembrane region" description="Helical" evidence="7">
    <location>
        <begin position="355"/>
        <end position="374"/>
    </location>
</feature>
<dbReference type="Pfam" id="PF00860">
    <property type="entry name" value="Xan_ur_permease"/>
    <property type="match status" value="1"/>
</dbReference>
<protein>
    <submittedName>
        <fullName evidence="8">Xanthine permease</fullName>
    </submittedName>
</protein>
<keyword evidence="5 7" id="KW-1133">Transmembrane helix</keyword>
<organism evidence="8 9">
    <name type="scientific">Oceanobacillus arenosus</name>
    <dbReference type="NCBI Taxonomy" id="1229153"/>
    <lineage>
        <taxon>Bacteria</taxon>
        <taxon>Bacillati</taxon>
        <taxon>Bacillota</taxon>
        <taxon>Bacilli</taxon>
        <taxon>Bacillales</taxon>
        <taxon>Bacillaceae</taxon>
        <taxon>Oceanobacillus</taxon>
    </lineage>
</organism>
<accession>A0A3D8PVP6</accession>
<gene>
    <name evidence="8" type="ORF">CWR48_05135</name>
</gene>
<feature type="transmembrane region" description="Helical" evidence="7">
    <location>
        <begin position="12"/>
        <end position="36"/>
    </location>
</feature>
<evidence type="ECO:0000256" key="4">
    <source>
        <dbReference type="ARBA" id="ARBA00022692"/>
    </source>
</evidence>
<comment type="subcellular location">
    <subcellularLocation>
        <location evidence="1">Membrane</location>
        <topology evidence="1">Multi-pass membrane protein</topology>
    </subcellularLocation>
</comment>
<comment type="caution">
    <text evidence="8">The sequence shown here is derived from an EMBL/GenBank/DDBJ whole genome shotgun (WGS) entry which is preliminary data.</text>
</comment>
<feature type="transmembrane region" description="Helical" evidence="7">
    <location>
        <begin position="191"/>
        <end position="210"/>
    </location>
</feature>
<evidence type="ECO:0000256" key="6">
    <source>
        <dbReference type="ARBA" id="ARBA00023136"/>
    </source>
</evidence>